<feature type="transmembrane region" description="Helical" evidence="1">
    <location>
        <begin position="15"/>
        <end position="36"/>
    </location>
</feature>
<reference evidence="2" key="1">
    <citation type="submission" date="2018-05" db="EMBL/GenBank/DDBJ databases">
        <authorList>
            <person name="Lanie J.A."/>
            <person name="Ng W.-L."/>
            <person name="Kazmierczak K.M."/>
            <person name="Andrzejewski T.M."/>
            <person name="Davidsen T.M."/>
            <person name="Wayne K.J."/>
            <person name="Tettelin H."/>
            <person name="Glass J.I."/>
            <person name="Rusch D."/>
            <person name="Podicherti R."/>
            <person name="Tsui H.-C.T."/>
            <person name="Winkler M.E."/>
        </authorList>
    </citation>
    <scope>NUCLEOTIDE SEQUENCE</scope>
</reference>
<protein>
    <submittedName>
        <fullName evidence="2">Uncharacterized protein</fullName>
    </submittedName>
</protein>
<name>A0A381SB62_9ZZZZ</name>
<dbReference type="AlphaFoldDB" id="A0A381SB62"/>
<evidence type="ECO:0000313" key="2">
    <source>
        <dbReference type="EMBL" id="SVA01310.1"/>
    </source>
</evidence>
<sequence length="52" mass="6353">MDIIQRQSKLNPHSLQHILLLSLFLIFYINPCFIFNKKESKRNWTMAHFRYG</sequence>
<proteinExistence type="predicted"/>
<keyword evidence="1" id="KW-0472">Membrane</keyword>
<dbReference type="EMBL" id="UINC01002890">
    <property type="protein sequence ID" value="SVA01310.1"/>
    <property type="molecule type" value="Genomic_DNA"/>
</dbReference>
<evidence type="ECO:0000256" key="1">
    <source>
        <dbReference type="SAM" id="Phobius"/>
    </source>
</evidence>
<gene>
    <name evidence="2" type="ORF">METZ01_LOCUS54164</name>
</gene>
<keyword evidence="1" id="KW-0812">Transmembrane</keyword>
<accession>A0A381SB62</accession>
<organism evidence="2">
    <name type="scientific">marine metagenome</name>
    <dbReference type="NCBI Taxonomy" id="408172"/>
    <lineage>
        <taxon>unclassified sequences</taxon>
        <taxon>metagenomes</taxon>
        <taxon>ecological metagenomes</taxon>
    </lineage>
</organism>
<keyword evidence="1" id="KW-1133">Transmembrane helix</keyword>